<dbReference type="RefSeq" id="WP_008096987.1">
    <property type="nucleotide sequence ID" value="NZ_AOLG01000057.1"/>
</dbReference>
<dbReference type="InterPro" id="IPR002821">
    <property type="entry name" value="Hydantoinase_A"/>
</dbReference>
<proteinExistence type="predicted"/>
<dbReference type="AlphaFoldDB" id="M0FUP8"/>
<name>M0FUP8_HALPT</name>
<dbReference type="PATRIC" id="fig|1227461.3.peg.3687"/>
<evidence type="ECO:0000259" key="1">
    <source>
        <dbReference type="Pfam" id="PF01968"/>
    </source>
</evidence>
<dbReference type="SUPFAM" id="SSF53067">
    <property type="entry name" value="Actin-like ATPase domain"/>
    <property type="match status" value="1"/>
</dbReference>
<dbReference type="GO" id="GO:0016787">
    <property type="term" value="F:hydrolase activity"/>
    <property type="evidence" value="ECO:0007669"/>
    <property type="project" value="InterPro"/>
</dbReference>
<feature type="domain" description="Hydantoinase A/oxoprolinase" evidence="1">
    <location>
        <begin position="8"/>
        <end position="167"/>
    </location>
</feature>
<comment type="caution">
    <text evidence="2">The sequence shown here is derived from an EMBL/GenBank/DDBJ whole genome shotgun (WGS) entry which is preliminary data.</text>
</comment>
<organism evidence="2 3">
    <name type="scientific">Haloferax prahovense (strain DSM 18310 / JCM 13924 / TL6)</name>
    <dbReference type="NCBI Taxonomy" id="1227461"/>
    <lineage>
        <taxon>Archaea</taxon>
        <taxon>Methanobacteriati</taxon>
        <taxon>Methanobacteriota</taxon>
        <taxon>Stenosarchaea group</taxon>
        <taxon>Halobacteria</taxon>
        <taxon>Halobacteriales</taxon>
        <taxon>Haloferacaceae</taxon>
        <taxon>Haloferax</taxon>
    </lineage>
</organism>
<dbReference type="PANTHER" id="PTHR11365:SF10">
    <property type="entry name" value="HYDANTOINASE_OXOPROLINASE"/>
    <property type="match status" value="1"/>
</dbReference>
<accession>M0FUP8</accession>
<dbReference type="InterPro" id="IPR045079">
    <property type="entry name" value="Oxoprolinase-like"/>
</dbReference>
<evidence type="ECO:0000313" key="3">
    <source>
        <dbReference type="Proteomes" id="UP000011559"/>
    </source>
</evidence>
<evidence type="ECO:0000313" key="2">
    <source>
        <dbReference type="EMBL" id="ELZ63685.1"/>
    </source>
</evidence>
<dbReference type="EMBL" id="AOLG01000057">
    <property type="protein sequence ID" value="ELZ63685.1"/>
    <property type="molecule type" value="Genomic_DNA"/>
</dbReference>
<sequence>MCIRDSTSVASEAANAFVDAMNERGIDANLYFGQNDGTLMSVDYAIRYPIFTVASGPSNSVRGAAYLSAVENGIIVDVGGTTTDVGAVTEGFPRESSVAVEIGEVKTNFRMPDIIAIGIGGGSIVSTDGGVTVGPQSVGYKLTEEAKCFGGETLTATDLEVAAGTIDIGSETPDVDGEIVEAAREYVRERVEREVDRMKTSAEPVPVVIVGGGSILVPDDIAGASEVHKPDHYEVANAVGVAIAQVSGEVDRIYSLDEMDREEAIQHAKDEATDNALAAGADADSVDIVDVEEVPLSYLPGNAVRIKVKAAGALDH</sequence>
<dbReference type="InterPro" id="IPR043129">
    <property type="entry name" value="ATPase_NBD"/>
</dbReference>
<keyword evidence="3" id="KW-1185">Reference proteome</keyword>
<gene>
    <name evidence="2" type="ORF">C457_18748</name>
</gene>
<dbReference type="Proteomes" id="UP000011559">
    <property type="component" value="Unassembled WGS sequence"/>
</dbReference>
<protein>
    <submittedName>
        <fullName evidence="2">N-methylhydantoinase (ATP-hydrolyzing) A</fullName>
    </submittedName>
</protein>
<dbReference type="Pfam" id="PF01968">
    <property type="entry name" value="Hydantoinase_A"/>
    <property type="match status" value="1"/>
</dbReference>
<reference evidence="2 3" key="1">
    <citation type="journal article" date="2014" name="PLoS Genet.">
        <title>Phylogenetically driven sequencing of extremely halophilic archaea reveals strategies for static and dynamic osmo-response.</title>
        <authorList>
            <person name="Becker E.A."/>
            <person name="Seitzer P.M."/>
            <person name="Tritt A."/>
            <person name="Larsen D."/>
            <person name="Krusor M."/>
            <person name="Yao A.I."/>
            <person name="Wu D."/>
            <person name="Madern D."/>
            <person name="Eisen J.A."/>
            <person name="Darling A.E."/>
            <person name="Facciotti M.T."/>
        </authorList>
    </citation>
    <scope>NUCLEOTIDE SEQUENCE [LARGE SCALE GENOMIC DNA]</scope>
    <source>
        <strain evidence="3">DSM 18310 / JCM 13924 / TL6</strain>
    </source>
</reference>
<dbReference type="PANTHER" id="PTHR11365">
    <property type="entry name" value="5-OXOPROLINASE RELATED"/>
    <property type="match status" value="1"/>
</dbReference>